<comment type="caution">
    <text evidence="7">The sequence shown here is derived from an EMBL/GenBank/DDBJ whole genome shotgun (WGS) entry which is preliminary data.</text>
</comment>
<dbReference type="GO" id="GO:0005856">
    <property type="term" value="C:cytoskeleton"/>
    <property type="evidence" value="ECO:0007669"/>
    <property type="project" value="UniProtKB-SubCell"/>
</dbReference>
<dbReference type="AlphaFoldDB" id="A0A4Z2CSL1"/>
<evidence type="ECO:0000256" key="3">
    <source>
        <dbReference type="ARBA" id="ARBA00016840"/>
    </source>
</evidence>
<evidence type="ECO:0000256" key="2">
    <source>
        <dbReference type="ARBA" id="ARBA00010305"/>
    </source>
</evidence>
<evidence type="ECO:0000256" key="4">
    <source>
        <dbReference type="ARBA" id="ARBA00022490"/>
    </source>
</evidence>
<organism evidence="7 8">
    <name type="scientific">Schistosoma japonicum</name>
    <name type="common">Blood fluke</name>
    <dbReference type="NCBI Taxonomy" id="6182"/>
    <lineage>
        <taxon>Eukaryota</taxon>
        <taxon>Metazoa</taxon>
        <taxon>Spiralia</taxon>
        <taxon>Lophotrochozoa</taxon>
        <taxon>Platyhelminthes</taxon>
        <taxon>Trematoda</taxon>
        <taxon>Digenea</taxon>
        <taxon>Strigeidida</taxon>
        <taxon>Schistosomatoidea</taxon>
        <taxon>Schistosomatidae</taxon>
        <taxon>Schistosoma</taxon>
    </lineage>
</organism>
<keyword evidence="5" id="KW-0206">Cytoskeleton</keyword>
<gene>
    <name evidence="7" type="ORF">EWB00_008039</name>
</gene>
<dbReference type="PANTHER" id="PTHR46321">
    <property type="entry name" value="KIF1-BINDING PROTEIN"/>
    <property type="match status" value="1"/>
</dbReference>
<keyword evidence="8" id="KW-1185">Reference proteome</keyword>
<keyword evidence="6" id="KW-0812">Transmembrane</keyword>
<dbReference type="STRING" id="6182.A0A4Z2CSL1"/>
<dbReference type="OrthoDB" id="409897at2759"/>
<evidence type="ECO:0000256" key="5">
    <source>
        <dbReference type="ARBA" id="ARBA00023212"/>
    </source>
</evidence>
<keyword evidence="4" id="KW-0963">Cytoplasm</keyword>
<comment type="similarity">
    <text evidence="2">Belongs to the KIF-binding protein family.</text>
</comment>
<reference evidence="7 8" key="1">
    <citation type="submission" date="2019-03" db="EMBL/GenBank/DDBJ databases">
        <title>An improved genome assembly of the fluke Schistosoma japonicum.</title>
        <authorList>
            <person name="Hu W."/>
            <person name="Luo F."/>
            <person name="Yin M."/>
            <person name="Mo X."/>
            <person name="Sun C."/>
            <person name="Wu Q."/>
            <person name="Zhu B."/>
            <person name="Xiang M."/>
            <person name="Wang J."/>
            <person name="Wang Y."/>
            <person name="Zhang T."/>
            <person name="Xu B."/>
            <person name="Zheng H."/>
            <person name="Feng Z."/>
        </authorList>
    </citation>
    <scope>NUCLEOTIDE SEQUENCE [LARGE SCALE GENOMIC DNA]</scope>
    <source>
        <strain evidence="7">HuSjv2</strain>
        <tissue evidence="7">Worms</tissue>
    </source>
</reference>
<keyword evidence="6" id="KW-0472">Membrane</keyword>
<evidence type="ECO:0000313" key="8">
    <source>
        <dbReference type="Proteomes" id="UP000311919"/>
    </source>
</evidence>
<protein>
    <recommendedName>
        <fullName evidence="3">KIF-binding protein</fullName>
    </recommendedName>
</protein>
<evidence type="ECO:0000256" key="6">
    <source>
        <dbReference type="SAM" id="Phobius"/>
    </source>
</evidence>
<evidence type="ECO:0000313" key="7">
    <source>
        <dbReference type="EMBL" id="TNN07010.1"/>
    </source>
</evidence>
<dbReference type="EMBL" id="SKCS01000443">
    <property type="protein sequence ID" value="TNN07010.1"/>
    <property type="molecule type" value="Genomic_DNA"/>
</dbReference>
<proteinExistence type="inferred from homology"/>
<dbReference type="PANTHER" id="PTHR46321:SF1">
    <property type="entry name" value="KIF-BINDING PROTEIN"/>
    <property type="match status" value="1"/>
</dbReference>
<name>A0A4Z2CSL1_SCHJA</name>
<sequence length="694" mass="80377">MVRVKQFCQENKIFIYEICSLENVSIANDMDNFLNKLRNGLQQKYLELLHKFEECFPKIITPIHFLYWSFIRIKIATTFLDLGDTLKANEILSPCIDINTTHKTIDHIIRKLTTKDLSETKLSANGMFVFSIVAGVLLTLFNVMATTHLESMKNKQLTSTPGDPLHWLCCAQRVYRLYTQQNPPYTGPELWDKLLYSGLKQKDGFVDFEGLNKQNISLRRLVFEYEYTKTIFLTAQVHQLNGNQALSADHCHLTLLRLLTFGKYTKTIINSAFCLQNNKIRFKSSYSLQHLEEEKFFEQNLERVSTYYFSEVFNPTEWATNAITLSDYFSSIEKNKNCYYKTFECLLSAINVVNEATGEGKILPGQMSLDLLEKGAKLRDYVTEDRITTDEVKLRKLDEFKDANKFGSMFNLELQPILAELLDYKVDAKNPNLNTISQISDLVYDLVIPPRNAETASRIFRMILHCIVKSEQFYVLQDHCTDAVGLIQDRSKAYRLMAVFESSINRQCCMHKRRIDMLNDVLKQLNPNYYLHICRQLTFELAEALSTLRDLKKKLFDEVSVKGSQNSVHYAHKSNNLTKRAISVYQDFLKLYGVQSAKTALDFTDDDIKPLITTYLYTARLYSQFISTDNIEKIRNLSKALDFYEQLVTLADHHIQRNPTTPIKDCDELRIAKEMVVLLPVKLSRLSRGEVLTD</sequence>
<accession>A0A4Z2CSL1</accession>
<evidence type="ECO:0000256" key="1">
    <source>
        <dbReference type="ARBA" id="ARBA00004245"/>
    </source>
</evidence>
<keyword evidence="6" id="KW-1133">Transmembrane helix</keyword>
<dbReference type="Pfam" id="PF12309">
    <property type="entry name" value="KBP_C"/>
    <property type="match status" value="1"/>
</dbReference>
<comment type="subcellular location">
    <subcellularLocation>
        <location evidence="1">Cytoplasm</location>
        <location evidence="1">Cytoskeleton</location>
    </subcellularLocation>
</comment>
<feature type="transmembrane region" description="Helical" evidence="6">
    <location>
        <begin position="122"/>
        <end position="145"/>
    </location>
</feature>
<dbReference type="InterPro" id="IPR022083">
    <property type="entry name" value="KBP"/>
</dbReference>
<dbReference type="Proteomes" id="UP000311919">
    <property type="component" value="Unassembled WGS sequence"/>
</dbReference>